<sequence length="257" mass="27679">MYNEVTVHAGHTQGGGASGNGYEESAVARQFLPVLLNAFKAVGQKVTDVTDNVSTTQNANLNRLVASCNARPAAGRLDISLHFNASDDASATGVEVLYYDQVNLADRVSESISRVTGLRDRGPKVRKDLAVLARTNAPAILIELAFITNAEDMRKFFNNMQAIANAIVQTVTGKSVNIDPPVAKRTATIITTGGLGQEAAHQAIDMLFAKGWFGKVTVQSDGLAVLETGGLSGDKLQAAREYFTWRGWWTFDTVIEY</sequence>
<dbReference type="PANTHER" id="PTHR30404:SF8">
    <property type="entry name" value="AUTOLYSIN PH-RELATED"/>
    <property type="match status" value="1"/>
</dbReference>
<dbReference type="Pfam" id="PF01520">
    <property type="entry name" value="Amidase_3"/>
    <property type="match status" value="1"/>
</dbReference>
<dbReference type="CDD" id="cd02696">
    <property type="entry name" value="MurNAc-LAA"/>
    <property type="match status" value="1"/>
</dbReference>
<dbReference type="PANTHER" id="PTHR30404">
    <property type="entry name" value="N-ACETYLMURAMOYL-L-ALANINE AMIDASE"/>
    <property type="match status" value="1"/>
</dbReference>
<dbReference type="EC" id="3.5.1.28" evidence="3"/>
<dbReference type="GO" id="GO:0009253">
    <property type="term" value="P:peptidoglycan catabolic process"/>
    <property type="evidence" value="ECO:0007669"/>
    <property type="project" value="InterPro"/>
</dbReference>
<dbReference type="Gene3D" id="3.30.70.2030">
    <property type="match status" value="1"/>
</dbReference>
<dbReference type="Gene3D" id="3.40.630.40">
    <property type="entry name" value="Zn-dependent exopeptidases"/>
    <property type="match status" value="1"/>
</dbReference>
<dbReference type="GO" id="GO:0008745">
    <property type="term" value="F:N-acetylmuramoyl-L-alanine amidase activity"/>
    <property type="evidence" value="ECO:0007669"/>
    <property type="project" value="UniProtKB-EC"/>
</dbReference>
<dbReference type="SUPFAM" id="SSF53187">
    <property type="entry name" value="Zn-dependent exopeptidases"/>
    <property type="match status" value="1"/>
</dbReference>
<evidence type="ECO:0000256" key="1">
    <source>
        <dbReference type="SAM" id="MobiDB-lite"/>
    </source>
</evidence>
<dbReference type="SMART" id="SM00646">
    <property type="entry name" value="Ami_3"/>
    <property type="match status" value="1"/>
</dbReference>
<feature type="region of interest" description="Disordered" evidence="1">
    <location>
        <begin position="1"/>
        <end position="20"/>
    </location>
</feature>
<organism evidence="3">
    <name type="scientific">Bacillus phage 12826</name>
    <dbReference type="NCBI Taxonomy" id="57476"/>
    <lineage>
        <taxon>Viruses</taxon>
    </lineage>
</organism>
<protein>
    <submittedName>
        <fullName evidence="3">Endolysin (N-acetylmuramoyl-l-alanine amidase)</fullName>
        <ecNumber evidence="3">3.5.1.28</ecNumber>
    </submittedName>
</protein>
<keyword evidence="3" id="KW-0378">Hydrolase</keyword>
<accession>P89923</accession>
<dbReference type="SMR" id="P89923"/>
<reference evidence="3" key="1">
    <citation type="journal article" date="1997" name="J. Bacteriol.">
        <title>Three Bacillus cereus bacteriophage endolysins are unrelated but reveal high homology to cell wall hydrolases from different bacilli.</title>
        <authorList>
            <person name="Loessner M.J."/>
            <person name="Maier S.K."/>
            <person name="Daubek-Puza H."/>
            <person name="Wendlinger G."/>
            <person name="Scherer S."/>
        </authorList>
    </citation>
    <scope>NUCLEOTIDE SEQUENCE</scope>
</reference>
<proteinExistence type="predicted"/>
<evidence type="ECO:0000313" key="3">
    <source>
        <dbReference type="EMBL" id="CAA72264.1"/>
    </source>
</evidence>
<feature type="domain" description="MurNAc-LAA" evidence="2">
    <location>
        <begin position="67"/>
        <end position="172"/>
    </location>
</feature>
<dbReference type="EMBL" id="Y11476">
    <property type="protein sequence ID" value="CAA72264.1"/>
    <property type="molecule type" value="Genomic_DNA"/>
</dbReference>
<dbReference type="InterPro" id="IPR002508">
    <property type="entry name" value="MurNAc-LAA_cat"/>
</dbReference>
<name>P89923_9VIRU</name>
<evidence type="ECO:0000259" key="2">
    <source>
        <dbReference type="SMART" id="SM00646"/>
    </source>
</evidence>
<gene>
    <name evidence="3" type="primary">ply12</name>
</gene>
<dbReference type="InterPro" id="IPR050695">
    <property type="entry name" value="N-acetylmuramoyl_amidase_3"/>
</dbReference>